<evidence type="ECO:0000259" key="1">
    <source>
        <dbReference type="Pfam" id="PF12146"/>
    </source>
</evidence>
<accession>A0A6L5YJB2</accession>
<dbReference type="InterPro" id="IPR029058">
    <property type="entry name" value="AB_hydrolase_fold"/>
</dbReference>
<feature type="domain" description="Serine aminopeptidase S33" evidence="1">
    <location>
        <begin position="28"/>
        <end position="293"/>
    </location>
</feature>
<proteinExistence type="predicted"/>
<dbReference type="Pfam" id="PF12146">
    <property type="entry name" value="Hydrolase_4"/>
    <property type="match status" value="1"/>
</dbReference>
<dbReference type="SUPFAM" id="SSF53474">
    <property type="entry name" value="alpha/beta-Hydrolases"/>
    <property type="match status" value="1"/>
</dbReference>
<dbReference type="RefSeq" id="WP_148448068.1">
    <property type="nucleotide sequence ID" value="NZ_DAWCRI010000251.1"/>
</dbReference>
<dbReference type="PANTHER" id="PTHR11614">
    <property type="entry name" value="PHOSPHOLIPASE-RELATED"/>
    <property type="match status" value="1"/>
</dbReference>
<name>A0A6L5YJB2_9FIRM</name>
<organism evidence="2 3">
    <name type="scientific">Waltera intestinalis</name>
    <dbReference type="NCBI Taxonomy" id="2606635"/>
    <lineage>
        <taxon>Bacteria</taxon>
        <taxon>Bacillati</taxon>
        <taxon>Bacillota</taxon>
        <taxon>Clostridia</taxon>
        <taxon>Lachnospirales</taxon>
        <taxon>Lachnospiraceae</taxon>
        <taxon>Waltera</taxon>
    </lineage>
</organism>
<dbReference type="InterPro" id="IPR051044">
    <property type="entry name" value="MAG_DAG_Lipase"/>
</dbReference>
<dbReference type="AlphaFoldDB" id="A0A6L5YJB2"/>
<dbReference type="InterPro" id="IPR022742">
    <property type="entry name" value="Hydrolase_4"/>
</dbReference>
<dbReference type="Proteomes" id="UP000476055">
    <property type="component" value="Unassembled WGS sequence"/>
</dbReference>
<sequence length="313" mass="35124">MIKEEFYFDSRDGENRIHAVRYTPDDGNVRGIVQIVHGMAEYVERYENLAEFLTKRGILVTGEDHLGHGKSVSEGGSFGYFCEQDPATVVVRDVHRLKKITEEQYPQVPYIILGHSMGSFIARNYLCRYGSGIGGAVIVGTGMQSAGLIFASKAMAGIQKLFCGSKHVSHFIDKAAFGGYNKRIDSPRTSSDWLSRNTENVDRYIEDELCGFTFTVNGFQTLFELIRRLQKQENLEKVPQNLPILMVSGAEDPVGDYGKGVHKACDSLKRAGVKNITVKLYENDRHELLNEDDAEVAMEDIWQWICKEIPGIA</sequence>
<keyword evidence="3" id="KW-1185">Reference proteome</keyword>
<comment type="caution">
    <text evidence="2">The sequence shown here is derived from an EMBL/GenBank/DDBJ whole genome shotgun (WGS) entry which is preliminary data.</text>
</comment>
<dbReference type="EMBL" id="VUMU01000007">
    <property type="protein sequence ID" value="MST58123.1"/>
    <property type="molecule type" value="Genomic_DNA"/>
</dbReference>
<protein>
    <submittedName>
        <fullName evidence="2">Lysophospholipase</fullName>
    </submittedName>
</protein>
<evidence type="ECO:0000313" key="2">
    <source>
        <dbReference type="EMBL" id="MST58123.1"/>
    </source>
</evidence>
<gene>
    <name evidence="2" type="ORF">FYJ59_07700</name>
</gene>
<evidence type="ECO:0000313" key="3">
    <source>
        <dbReference type="Proteomes" id="UP000476055"/>
    </source>
</evidence>
<dbReference type="Gene3D" id="3.40.50.1820">
    <property type="entry name" value="alpha/beta hydrolase"/>
    <property type="match status" value="1"/>
</dbReference>
<reference evidence="2 3" key="1">
    <citation type="submission" date="2019-08" db="EMBL/GenBank/DDBJ databases">
        <title>In-depth cultivation of the pig gut microbiome towards novel bacterial diversity and tailored functional studies.</title>
        <authorList>
            <person name="Wylensek D."/>
            <person name="Hitch T.C.A."/>
            <person name="Clavel T."/>
        </authorList>
    </citation>
    <scope>NUCLEOTIDE SEQUENCE [LARGE SCALE GENOMIC DNA]</scope>
    <source>
        <strain evidence="2 3">WCA3-601-WT-6H</strain>
    </source>
</reference>